<proteinExistence type="predicted"/>
<reference evidence="1" key="1">
    <citation type="submission" date="2021-06" db="EMBL/GenBank/DDBJ databases">
        <authorList>
            <person name="Kallberg Y."/>
            <person name="Tangrot J."/>
            <person name="Rosling A."/>
        </authorList>
    </citation>
    <scope>NUCLEOTIDE SEQUENCE</scope>
    <source>
        <strain evidence="1">IN212</strain>
    </source>
</reference>
<sequence length="226" mass="27237">MYRGFYQRDFEYGFCPDCKLLNTSLNWCQKCNAKRFHQQFPNWTSGDQNIDRFLHEAQLSAMSSWEVLEWIPYDQFREITYLAKGGFSTIYKAIWIDGNIYKWDHEKNDWIRIQCEIFDDWTYRINDNNQILTRGKMVVLKSLKNSSNVNECFLNEIKHAIEQFQNADIKLQEIQLISKPRKLHHPKAYYNSRLLNPFALNNLREYEKRKTTEININCDETFSENM</sequence>
<dbReference type="Proteomes" id="UP000789396">
    <property type="component" value="Unassembled WGS sequence"/>
</dbReference>
<accession>A0A9N9BYU7</accession>
<dbReference type="InterPro" id="IPR011009">
    <property type="entry name" value="Kinase-like_dom_sf"/>
</dbReference>
<dbReference type="AlphaFoldDB" id="A0A9N9BYU7"/>
<protein>
    <submittedName>
        <fullName evidence="1">394_t:CDS:1</fullName>
    </submittedName>
</protein>
<gene>
    <name evidence="1" type="ORF">RFULGI_LOCUS5919</name>
</gene>
<dbReference type="Gene3D" id="1.10.10.1010">
    <property type="entry name" value="Intein homing endonuclease, domain IV"/>
    <property type="match status" value="1"/>
</dbReference>
<evidence type="ECO:0000313" key="2">
    <source>
        <dbReference type="Proteomes" id="UP000789396"/>
    </source>
</evidence>
<feature type="non-terminal residue" evidence="1">
    <location>
        <position position="1"/>
    </location>
</feature>
<keyword evidence="2" id="KW-1185">Reference proteome</keyword>
<name>A0A9N9BYU7_9GLOM</name>
<evidence type="ECO:0000313" key="1">
    <source>
        <dbReference type="EMBL" id="CAG8582767.1"/>
    </source>
</evidence>
<comment type="caution">
    <text evidence="1">The sequence shown here is derived from an EMBL/GenBank/DDBJ whole genome shotgun (WGS) entry which is preliminary data.</text>
</comment>
<dbReference type="EMBL" id="CAJVPZ010007175">
    <property type="protein sequence ID" value="CAG8582767.1"/>
    <property type="molecule type" value="Genomic_DNA"/>
</dbReference>
<dbReference type="OrthoDB" id="2318560at2759"/>
<dbReference type="SUPFAM" id="SSF56112">
    <property type="entry name" value="Protein kinase-like (PK-like)"/>
    <property type="match status" value="1"/>
</dbReference>
<organism evidence="1 2">
    <name type="scientific">Racocetra fulgida</name>
    <dbReference type="NCBI Taxonomy" id="60492"/>
    <lineage>
        <taxon>Eukaryota</taxon>
        <taxon>Fungi</taxon>
        <taxon>Fungi incertae sedis</taxon>
        <taxon>Mucoromycota</taxon>
        <taxon>Glomeromycotina</taxon>
        <taxon>Glomeromycetes</taxon>
        <taxon>Diversisporales</taxon>
        <taxon>Gigasporaceae</taxon>
        <taxon>Racocetra</taxon>
    </lineage>
</organism>